<dbReference type="EMBL" id="FQNC01000043">
    <property type="protein sequence ID" value="SGY45998.1"/>
    <property type="molecule type" value="Genomic_DNA"/>
</dbReference>
<dbReference type="Proteomes" id="UP000249464">
    <property type="component" value="Unassembled WGS sequence"/>
</dbReference>
<evidence type="ECO:0000256" key="11">
    <source>
        <dbReference type="ARBA" id="ARBA00023136"/>
    </source>
</evidence>
<keyword evidence="9" id="KW-0735">Signal-anchor</keyword>
<keyword evidence="11" id="KW-0472">Membrane</keyword>
<evidence type="ECO:0000313" key="15">
    <source>
        <dbReference type="Proteomes" id="UP000249464"/>
    </source>
</evidence>
<dbReference type="InterPro" id="IPR035518">
    <property type="entry name" value="DPG_synthase"/>
</dbReference>
<dbReference type="GO" id="GO:0006487">
    <property type="term" value="P:protein N-linked glycosylation"/>
    <property type="evidence" value="ECO:0007669"/>
    <property type="project" value="TreeGrafter"/>
</dbReference>
<dbReference type="Pfam" id="PF00535">
    <property type="entry name" value="Glycos_transf_2"/>
    <property type="match status" value="1"/>
</dbReference>
<keyword evidence="8" id="KW-0256">Endoplasmic reticulum</keyword>
<evidence type="ECO:0000259" key="13">
    <source>
        <dbReference type="Pfam" id="PF00535"/>
    </source>
</evidence>
<keyword evidence="15" id="KW-1185">Reference proteome</keyword>
<evidence type="ECO:0000256" key="5">
    <source>
        <dbReference type="ARBA" id="ARBA00022676"/>
    </source>
</evidence>
<gene>
    <name evidence="14" type="primary">BQ5605_C001g00369</name>
    <name evidence="14" type="ORF">BQ5605_C001G00369</name>
</gene>
<evidence type="ECO:0000256" key="6">
    <source>
        <dbReference type="ARBA" id="ARBA00022679"/>
    </source>
</evidence>
<evidence type="ECO:0000256" key="3">
    <source>
        <dbReference type="ARBA" id="ARBA00006739"/>
    </source>
</evidence>
<keyword evidence="5" id="KW-0328">Glycosyltransferase</keyword>
<comment type="catalytic activity">
    <reaction evidence="12">
        <text>a di-trans,poly-cis-dolichyl phosphate + UDP-alpha-D-glucose = a di-trans,poly-cis-dolichyl beta-D-glucosyl phosphate + UDP</text>
        <dbReference type="Rhea" id="RHEA:15401"/>
        <dbReference type="Rhea" id="RHEA-COMP:19498"/>
        <dbReference type="Rhea" id="RHEA-COMP:19502"/>
        <dbReference type="ChEBI" id="CHEBI:57525"/>
        <dbReference type="ChEBI" id="CHEBI:57683"/>
        <dbReference type="ChEBI" id="CHEBI:58223"/>
        <dbReference type="ChEBI" id="CHEBI:58885"/>
        <dbReference type="EC" id="2.4.1.117"/>
    </reaction>
    <physiologicalReaction direction="left-to-right" evidence="12">
        <dbReference type="Rhea" id="RHEA:15402"/>
    </physiologicalReaction>
</comment>
<proteinExistence type="inferred from homology"/>
<dbReference type="GO" id="GO:0004581">
    <property type="term" value="F:dolichyl-phosphate beta-glucosyltransferase activity"/>
    <property type="evidence" value="ECO:0007669"/>
    <property type="project" value="UniProtKB-EC"/>
</dbReference>
<dbReference type="InterPro" id="IPR029044">
    <property type="entry name" value="Nucleotide-diphossugar_trans"/>
</dbReference>
<evidence type="ECO:0000256" key="7">
    <source>
        <dbReference type="ARBA" id="ARBA00022692"/>
    </source>
</evidence>
<dbReference type="CDD" id="cd04188">
    <property type="entry name" value="DPG_synthase"/>
    <property type="match status" value="1"/>
</dbReference>
<dbReference type="InterPro" id="IPR001173">
    <property type="entry name" value="Glyco_trans_2-like"/>
</dbReference>
<organism evidence="14 15">
    <name type="scientific">Microbotryum silenes-dioicae</name>
    <dbReference type="NCBI Taxonomy" id="796604"/>
    <lineage>
        <taxon>Eukaryota</taxon>
        <taxon>Fungi</taxon>
        <taxon>Dikarya</taxon>
        <taxon>Basidiomycota</taxon>
        <taxon>Pucciniomycotina</taxon>
        <taxon>Microbotryomycetes</taxon>
        <taxon>Microbotryales</taxon>
        <taxon>Microbotryaceae</taxon>
        <taxon>Microbotryum</taxon>
    </lineage>
</organism>
<comment type="pathway">
    <text evidence="2">Protein modification; protein glycosylation.</text>
</comment>
<evidence type="ECO:0000256" key="10">
    <source>
        <dbReference type="ARBA" id="ARBA00022989"/>
    </source>
</evidence>
<name>A0A2X0M6K3_9BASI</name>
<feature type="domain" description="Glycosyltransferase 2-like" evidence="13">
    <location>
        <begin position="90"/>
        <end position="221"/>
    </location>
</feature>
<evidence type="ECO:0000313" key="14">
    <source>
        <dbReference type="EMBL" id="SGY45998.1"/>
    </source>
</evidence>
<dbReference type="PANTHER" id="PTHR10859">
    <property type="entry name" value="GLYCOSYL TRANSFERASE"/>
    <property type="match status" value="1"/>
</dbReference>
<sequence>MSFSAPTSPWLWVACAVLVPALVSVLSVFYCAMLTLPDLGLLPQAYSTLVLLSPRDPLPHASESTCRTIDSDTPVQLPSLLDSPATVQLSVVVPAYNEADRLEAMLTECIHYLETRPLAIDQPRITASDVDLGSYEVLIVDDGSKDDTAKVALQLSRKLHAQFGGKRGQVKVAKLRRNRGKGGATKHGVMHAAGHHILFVDADGASHFPDLALLEAALDRLETQQRRTSAKLPPHGVIVGSRAHLLRTEAVVKRSFLRNFLMRCFHAYLHLLGIRAIRDTQCGFKLSTRASAAHLYPSLHSPSWIFDCELLLLASLAGVPLREVGIRWHEVDGSKVDLIKDSIKMAVDLLVIRGNYLFGRWKRPAHVDVVDGGEDESAEEERKKR</sequence>
<evidence type="ECO:0000256" key="4">
    <source>
        <dbReference type="ARBA" id="ARBA00012583"/>
    </source>
</evidence>
<comment type="subcellular location">
    <subcellularLocation>
        <location evidence="1">Endoplasmic reticulum membrane</location>
        <topology evidence="1">Single-pass membrane protein</topology>
    </subcellularLocation>
</comment>
<dbReference type="EC" id="2.4.1.117" evidence="4"/>
<evidence type="ECO:0000256" key="1">
    <source>
        <dbReference type="ARBA" id="ARBA00004389"/>
    </source>
</evidence>
<accession>A0A2X0M6K3</accession>
<protein>
    <recommendedName>
        <fullName evidence="4">dolichyl-phosphate beta-glucosyltransferase</fullName>
        <ecNumber evidence="4">2.4.1.117</ecNumber>
    </recommendedName>
</protein>
<dbReference type="STRING" id="796604.A0A2X0M6K3"/>
<dbReference type="PANTHER" id="PTHR10859:SF91">
    <property type="entry name" value="DOLICHYL-PHOSPHATE BETA-GLUCOSYLTRANSFERASE"/>
    <property type="match status" value="1"/>
</dbReference>
<evidence type="ECO:0000256" key="12">
    <source>
        <dbReference type="ARBA" id="ARBA00045097"/>
    </source>
</evidence>
<reference evidence="14 15" key="1">
    <citation type="submission" date="2016-11" db="EMBL/GenBank/DDBJ databases">
        <authorList>
            <person name="Jaros S."/>
            <person name="Januszkiewicz K."/>
            <person name="Wedrychowicz H."/>
        </authorList>
    </citation>
    <scope>NUCLEOTIDE SEQUENCE [LARGE SCALE GENOMIC DNA]</scope>
</reference>
<evidence type="ECO:0000256" key="2">
    <source>
        <dbReference type="ARBA" id="ARBA00004922"/>
    </source>
</evidence>
<keyword evidence="6" id="KW-0808">Transferase</keyword>
<dbReference type="GO" id="GO:0005789">
    <property type="term" value="C:endoplasmic reticulum membrane"/>
    <property type="evidence" value="ECO:0007669"/>
    <property type="project" value="UniProtKB-SubCell"/>
</dbReference>
<keyword evidence="7" id="KW-0812">Transmembrane</keyword>
<dbReference type="AlphaFoldDB" id="A0A2X0M6K3"/>
<comment type="similarity">
    <text evidence="3">Belongs to the glycosyltransferase 2 family.</text>
</comment>
<evidence type="ECO:0000256" key="8">
    <source>
        <dbReference type="ARBA" id="ARBA00022824"/>
    </source>
</evidence>
<dbReference type="SUPFAM" id="SSF53448">
    <property type="entry name" value="Nucleotide-diphospho-sugar transferases"/>
    <property type="match status" value="1"/>
</dbReference>
<keyword evidence="10" id="KW-1133">Transmembrane helix</keyword>
<evidence type="ECO:0000256" key="9">
    <source>
        <dbReference type="ARBA" id="ARBA00022968"/>
    </source>
</evidence>
<dbReference type="Gene3D" id="3.90.550.10">
    <property type="entry name" value="Spore Coat Polysaccharide Biosynthesis Protein SpsA, Chain A"/>
    <property type="match status" value="1"/>
</dbReference>